<dbReference type="SUPFAM" id="SSF51735">
    <property type="entry name" value="NAD(P)-binding Rossmann-fold domains"/>
    <property type="match status" value="1"/>
</dbReference>
<dbReference type="InterPro" id="IPR052733">
    <property type="entry name" value="Chloroplast_QOR"/>
</dbReference>
<reference evidence="2 3" key="1">
    <citation type="submission" date="2015-09" db="EMBL/GenBank/DDBJ databases">
        <title>Draft genome of a European isolate of the apple canker pathogen Neonectria ditissima.</title>
        <authorList>
            <person name="Gomez-Cortecero A."/>
            <person name="Harrison R.J."/>
            <person name="Armitage A.D."/>
        </authorList>
    </citation>
    <scope>NUCLEOTIDE SEQUENCE [LARGE SCALE GENOMIC DNA]</scope>
    <source>
        <strain evidence="2 3">R09/05</strain>
    </source>
</reference>
<dbReference type="Proteomes" id="UP000050424">
    <property type="component" value="Unassembled WGS sequence"/>
</dbReference>
<feature type="domain" description="Enoyl reductase (ER)" evidence="1">
    <location>
        <begin position="10"/>
        <end position="311"/>
    </location>
</feature>
<dbReference type="PANTHER" id="PTHR44013">
    <property type="entry name" value="ZINC-TYPE ALCOHOL DEHYDROGENASE-LIKE PROTEIN C16A3.02C"/>
    <property type="match status" value="1"/>
</dbReference>
<dbReference type="SUPFAM" id="SSF50129">
    <property type="entry name" value="GroES-like"/>
    <property type="match status" value="1"/>
</dbReference>
<comment type="caution">
    <text evidence="2">The sequence shown here is derived from an EMBL/GenBank/DDBJ whole genome shotgun (WGS) entry which is preliminary data.</text>
</comment>
<evidence type="ECO:0000313" key="3">
    <source>
        <dbReference type="Proteomes" id="UP000050424"/>
    </source>
</evidence>
<dbReference type="EMBL" id="LKCW01000227">
    <property type="protein sequence ID" value="KPM35903.1"/>
    <property type="molecule type" value="Genomic_DNA"/>
</dbReference>
<dbReference type="InterPro" id="IPR011032">
    <property type="entry name" value="GroES-like_sf"/>
</dbReference>
<dbReference type="InterPro" id="IPR036291">
    <property type="entry name" value="NAD(P)-bd_dom_sf"/>
</dbReference>
<dbReference type="PANTHER" id="PTHR44013:SF1">
    <property type="entry name" value="ZINC-TYPE ALCOHOL DEHYDROGENASE-LIKE PROTEIN C16A3.02C"/>
    <property type="match status" value="1"/>
</dbReference>
<sequence>MKAALRVGSGPLEKTLIVSTDIPLPNNAASLPEGHVLIKVVYTSLNPMDFKAAEAPLVGTLAFKRIPGLDFAGTVVTSKDSRLKEGERVFGQTQPMNFGACAEYLVVAGHLCIAVPDAVSLEDASTIGIAGLMAYQTSVPFVEAGNSVFINGGSGGVGTYGIQIAKAVGCSVMTTCSGANADLCKRLGADEVIDYRTQNVVDTLKRSGKQYDLIVDNIFLDAQIYWSSPEYLNPAGRFVTMASGLRLGFIKDVSTTMLWPTVLGGGQRKSQLVGRTPDTQQYQRGSMWISEGAVKPVIEKTYDLEDIPRSI</sequence>
<dbReference type="STRING" id="78410.A0A0P7B361"/>
<evidence type="ECO:0000313" key="2">
    <source>
        <dbReference type="EMBL" id="KPM35903.1"/>
    </source>
</evidence>
<dbReference type="OrthoDB" id="9992527at2759"/>
<dbReference type="CDD" id="cd08267">
    <property type="entry name" value="MDR1"/>
    <property type="match status" value="1"/>
</dbReference>
<dbReference type="Gene3D" id="3.40.50.720">
    <property type="entry name" value="NAD(P)-binding Rossmann-like Domain"/>
    <property type="match status" value="1"/>
</dbReference>
<dbReference type="Gene3D" id="3.90.180.10">
    <property type="entry name" value="Medium-chain alcohol dehydrogenases, catalytic domain"/>
    <property type="match status" value="1"/>
</dbReference>
<proteinExistence type="predicted"/>
<gene>
    <name evidence="2" type="ORF">AK830_g10684</name>
</gene>
<accession>A0A0P7B361</accession>
<organism evidence="2 3">
    <name type="scientific">Neonectria ditissima</name>
    <dbReference type="NCBI Taxonomy" id="78410"/>
    <lineage>
        <taxon>Eukaryota</taxon>
        <taxon>Fungi</taxon>
        <taxon>Dikarya</taxon>
        <taxon>Ascomycota</taxon>
        <taxon>Pezizomycotina</taxon>
        <taxon>Sordariomycetes</taxon>
        <taxon>Hypocreomycetidae</taxon>
        <taxon>Hypocreales</taxon>
        <taxon>Nectriaceae</taxon>
        <taxon>Neonectria</taxon>
    </lineage>
</organism>
<evidence type="ECO:0000259" key="1">
    <source>
        <dbReference type="SMART" id="SM00829"/>
    </source>
</evidence>
<keyword evidence="3" id="KW-1185">Reference proteome</keyword>
<dbReference type="InterPro" id="IPR013154">
    <property type="entry name" value="ADH-like_N"/>
</dbReference>
<dbReference type="AlphaFoldDB" id="A0A0P7B361"/>
<name>A0A0P7B361_9HYPO</name>
<dbReference type="Pfam" id="PF08240">
    <property type="entry name" value="ADH_N"/>
    <property type="match status" value="1"/>
</dbReference>
<dbReference type="Pfam" id="PF13602">
    <property type="entry name" value="ADH_zinc_N_2"/>
    <property type="match status" value="1"/>
</dbReference>
<dbReference type="SMART" id="SM00829">
    <property type="entry name" value="PKS_ER"/>
    <property type="match status" value="1"/>
</dbReference>
<protein>
    <recommendedName>
        <fullName evidence="1">Enoyl reductase (ER) domain-containing protein</fullName>
    </recommendedName>
</protein>
<dbReference type="InterPro" id="IPR020843">
    <property type="entry name" value="ER"/>
</dbReference>
<dbReference type="GO" id="GO:0016491">
    <property type="term" value="F:oxidoreductase activity"/>
    <property type="evidence" value="ECO:0007669"/>
    <property type="project" value="InterPro"/>
</dbReference>